<dbReference type="PANTHER" id="PTHR34825">
    <property type="entry name" value="CONSERVED PROTEIN, WITH A WEAK D-GALACTARATE DEHYDRATASE/ALTRONATE HYDROLASE DOMAIN"/>
    <property type="match status" value="1"/>
</dbReference>
<keyword evidence="3" id="KW-1185">Reference proteome</keyword>
<proteinExistence type="predicted"/>
<organism evidence="2 3">
    <name type="scientific">Acetatifactor muris</name>
    <dbReference type="NCBI Taxonomy" id="879566"/>
    <lineage>
        <taxon>Bacteria</taxon>
        <taxon>Bacillati</taxon>
        <taxon>Bacillota</taxon>
        <taxon>Clostridia</taxon>
        <taxon>Lachnospirales</taxon>
        <taxon>Lachnospiraceae</taxon>
        <taxon>Acetatifactor</taxon>
    </lineage>
</organism>
<dbReference type="AlphaFoldDB" id="A0A2K4ZJY1"/>
<dbReference type="InterPro" id="IPR027417">
    <property type="entry name" value="P-loop_NTPase"/>
</dbReference>
<evidence type="ECO:0000313" key="3">
    <source>
        <dbReference type="Proteomes" id="UP000236311"/>
    </source>
</evidence>
<dbReference type="PANTHER" id="PTHR34825:SF1">
    <property type="entry name" value="AAA-ATPASE-LIKE DOMAIN-CONTAINING PROTEIN"/>
    <property type="match status" value="1"/>
</dbReference>
<protein>
    <submittedName>
        <fullName evidence="2">Putative AAA-ATPase</fullName>
    </submittedName>
</protein>
<evidence type="ECO:0000259" key="1">
    <source>
        <dbReference type="Pfam" id="PF09820"/>
    </source>
</evidence>
<dbReference type="Pfam" id="PF08011">
    <property type="entry name" value="PDDEXK_9"/>
    <property type="match status" value="1"/>
</dbReference>
<dbReference type="InterPro" id="IPR018631">
    <property type="entry name" value="AAA-ATPase-like_dom"/>
</dbReference>
<dbReference type="Gene3D" id="3.40.50.300">
    <property type="entry name" value="P-loop containing nucleotide triphosphate hydrolases"/>
    <property type="match status" value="1"/>
</dbReference>
<dbReference type="InterPro" id="IPR012547">
    <property type="entry name" value="PDDEXK_9"/>
</dbReference>
<dbReference type="EMBL" id="OFSM01000019">
    <property type="protein sequence ID" value="SOY30781.1"/>
    <property type="molecule type" value="Genomic_DNA"/>
</dbReference>
<reference evidence="2 3" key="1">
    <citation type="submission" date="2018-01" db="EMBL/GenBank/DDBJ databases">
        <authorList>
            <person name="Gaut B.S."/>
            <person name="Morton B.R."/>
            <person name="Clegg M.T."/>
            <person name="Duvall M.R."/>
        </authorList>
    </citation>
    <scope>NUCLEOTIDE SEQUENCE [LARGE SCALE GENOMIC DNA]</scope>
    <source>
        <strain evidence="2">GP69</strain>
    </source>
</reference>
<dbReference type="RefSeq" id="WP_103240798.1">
    <property type="nucleotide sequence ID" value="NZ_JANJZD010000019.1"/>
</dbReference>
<accession>A0A2K4ZJY1</accession>
<feature type="domain" description="AAA-ATPase-like" evidence="1">
    <location>
        <begin position="19"/>
        <end position="205"/>
    </location>
</feature>
<dbReference type="OrthoDB" id="1650748at2"/>
<sequence>MGIYVNPVNRAFIMSRFSEIYIDKSMLIERINELYNTEKRFICVSRPRRFGKSMAANMLAAYYSRGCDSAKLFAGLKIETAASFPHHLNRHNVIRLDIQQFLESRRDLPTFIAEIERAVREELAEVFPECGEFPADSRLKTVLNKVFSRTGQSFIFIIDEWDCVFRVAKEQQETQKEYLDFLRGLFKGQDYTELVYMTGILPVKKYGEHSALNIFDEYSIIEPKGLGAYFGFTEEEVRRACQRHSLDYTEMEKWYNGYLLEGSHIYNPKSVADALIWKKFKSYWTGTETYEALKIYIDLNFDGLREAIIGMLSGIHFQIDTSTSQNDMTTFRTKDDVLTLLIHLGYLAYDENAEEVFIPNQEIAQEFLRAIKIGGWDGLMQAFRQSEELLKHTWALDGKAVAEGMETIHNETASMLKYNDENSLTCTVLIAYYSAKAYYLNPVLEMPSGKGFADVVYLPRRNTHRPALVVELKWDKSAEGALQQVKDKQYAHWLKGYTGDILLVGINYDRESKAHECVIEKYIC</sequence>
<dbReference type="Pfam" id="PF09820">
    <property type="entry name" value="AAA-ATPase_like"/>
    <property type="match status" value="1"/>
</dbReference>
<dbReference type="SUPFAM" id="SSF52540">
    <property type="entry name" value="P-loop containing nucleoside triphosphate hydrolases"/>
    <property type="match status" value="1"/>
</dbReference>
<dbReference type="Proteomes" id="UP000236311">
    <property type="component" value="Unassembled WGS sequence"/>
</dbReference>
<gene>
    <name evidence="2" type="ORF">AMURIS_03512</name>
</gene>
<name>A0A2K4ZJY1_9FIRM</name>
<evidence type="ECO:0000313" key="2">
    <source>
        <dbReference type="EMBL" id="SOY30781.1"/>
    </source>
</evidence>